<dbReference type="PROSITE" id="PS50943">
    <property type="entry name" value="HTH_CROC1"/>
    <property type="match status" value="1"/>
</dbReference>
<dbReference type="CDD" id="cd00093">
    <property type="entry name" value="HTH_XRE"/>
    <property type="match status" value="1"/>
</dbReference>
<feature type="domain" description="HTH cro/C1-type" evidence="1">
    <location>
        <begin position="19"/>
        <end position="73"/>
    </location>
</feature>
<sequence length="77" mass="8778">MKHIDDQLDKIDKLIGKKIYNLKVDRDMSRSDLAKKAGVSQQQIAKYEDSTNKISASRLALLASVLNKDISYFYESI</sequence>
<organism evidence="2 3">
    <name type="scientific">Candidatus Megaera venefica</name>
    <dbReference type="NCBI Taxonomy" id="2055910"/>
    <lineage>
        <taxon>Bacteria</taxon>
        <taxon>Pseudomonadati</taxon>
        <taxon>Pseudomonadota</taxon>
        <taxon>Alphaproteobacteria</taxon>
        <taxon>Rickettsiales</taxon>
        <taxon>Rickettsiaceae</taxon>
        <taxon>Candidatus Megaera</taxon>
    </lineage>
</organism>
<dbReference type="SMART" id="SM00530">
    <property type="entry name" value="HTH_XRE"/>
    <property type="match status" value="1"/>
</dbReference>
<evidence type="ECO:0000313" key="2">
    <source>
        <dbReference type="EMBL" id="MEA0971673.1"/>
    </source>
</evidence>
<protein>
    <submittedName>
        <fullName evidence="2">Helix-turn-helix transcriptional regulator</fullName>
    </submittedName>
</protein>
<accession>A0ABU5NER8</accession>
<proteinExistence type="predicted"/>
<keyword evidence="3" id="KW-1185">Reference proteome</keyword>
<dbReference type="Proteomes" id="UP001291687">
    <property type="component" value="Unassembled WGS sequence"/>
</dbReference>
<dbReference type="Pfam" id="PF01381">
    <property type="entry name" value="HTH_3"/>
    <property type="match status" value="1"/>
</dbReference>
<evidence type="ECO:0000313" key="3">
    <source>
        <dbReference type="Proteomes" id="UP001291687"/>
    </source>
</evidence>
<dbReference type="Gene3D" id="1.10.260.40">
    <property type="entry name" value="lambda repressor-like DNA-binding domains"/>
    <property type="match status" value="1"/>
</dbReference>
<comment type="caution">
    <text evidence="2">The sequence shown here is derived from an EMBL/GenBank/DDBJ whole genome shotgun (WGS) entry which is preliminary data.</text>
</comment>
<name>A0ABU5NER8_9RICK</name>
<dbReference type="InterPro" id="IPR001387">
    <property type="entry name" value="Cro/C1-type_HTH"/>
</dbReference>
<dbReference type="InterPro" id="IPR010982">
    <property type="entry name" value="Lambda_DNA-bd_dom_sf"/>
</dbReference>
<reference evidence="2 3" key="1">
    <citation type="submission" date="2023-03" db="EMBL/GenBank/DDBJ databases">
        <title>Host association and intracellularity evolved multiple times independently in the Rickettsiales.</title>
        <authorList>
            <person name="Castelli M."/>
            <person name="Nardi T."/>
            <person name="Gammuto L."/>
            <person name="Bellinzona G."/>
            <person name="Sabaneyeva E."/>
            <person name="Potekhin A."/>
            <person name="Serra V."/>
            <person name="Petroni G."/>
            <person name="Sassera D."/>
        </authorList>
    </citation>
    <scope>NUCLEOTIDE SEQUENCE [LARGE SCALE GENOMIC DNA]</scope>
    <source>
        <strain evidence="2 3">Sr 2-6</strain>
    </source>
</reference>
<dbReference type="SUPFAM" id="SSF47413">
    <property type="entry name" value="lambda repressor-like DNA-binding domains"/>
    <property type="match status" value="1"/>
</dbReference>
<dbReference type="EMBL" id="JARJFB010000208">
    <property type="protein sequence ID" value="MEA0971673.1"/>
    <property type="molecule type" value="Genomic_DNA"/>
</dbReference>
<dbReference type="RefSeq" id="WP_322777586.1">
    <property type="nucleotide sequence ID" value="NZ_JARJFB010000208.1"/>
</dbReference>
<gene>
    <name evidence="2" type="ORF">Megvenef_01657</name>
</gene>
<evidence type="ECO:0000259" key="1">
    <source>
        <dbReference type="PROSITE" id="PS50943"/>
    </source>
</evidence>